<reference evidence="2 3" key="1">
    <citation type="submission" date="2023-01" db="EMBL/GenBank/DDBJ databases">
        <authorList>
            <person name="Whitehead M."/>
        </authorList>
    </citation>
    <scope>NUCLEOTIDE SEQUENCE [LARGE SCALE GENOMIC DNA]</scope>
</reference>
<keyword evidence="3" id="KW-1185">Reference proteome</keyword>
<protein>
    <submittedName>
        <fullName evidence="2">Uncharacterized protein</fullName>
    </submittedName>
</protein>
<feature type="compositionally biased region" description="Basic residues" evidence="1">
    <location>
        <begin position="126"/>
        <end position="143"/>
    </location>
</feature>
<comment type="caution">
    <text evidence="2">The sequence shown here is derived from an EMBL/GenBank/DDBJ whole genome shotgun (WGS) entry which is preliminary data.</text>
</comment>
<evidence type="ECO:0000313" key="3">
    <source>
        <dbReference type="Proteomes" id="UP001160148"/>
    </source>
</evidence>
<feature type="compositionally biased region" description="Low complexity" evidence="1">
    <location>
        <begin position="114"/>
        <end position="124"/>
    </location>
</feature>
<gene>
    <name evidence="2" type="ORF">MEUPH1_LOCUS29498</name>
</gene>
<evidence type="ECO:0000313" key="2">
    <source>
        <dbReference type="EMBL" id="CAI6376084.1"/>
    </source>
</evidence>
<evidence type="ECO:0000256" key="1">
    <source>
        <dbReference type="SAM" id="MobiDB-lite"/>
    </source>
</evidence>
<feature type="region of interest" description="Disordered" evidence="1">
    <location>
        <begin position="114"/>
        <end position="143"/>
    </location>
</feature>
<proteinExistence type="predicted"/>
<sequence length="143" mass="16644">MASQIFTSSPSLRTSRNHEKITDTYTKLCSNSNCLVNTDTFSPFTTSPFWQWTPKINTQLLHFKKNNTLHTIISRTFNHTLYSEYQDFNYIYTDASKTSDGEDSLTVLTILQNSSNSSRKPASSQRKPRRSKKHYYSQYNVHK</sequence>
<dbReference type="Proteomes" id="UP001160148">
    <property type="component" value="Unassembled WGS sequence"/>
</dbReference>
<accession>A0AAV0Y589</accession>
<organism evidence="2 3">
    <name type="scientific">Macrosiphum euphorbiae</name>
    <name type="common">potato aphid</name>
    <dbReference type="NCBI Taxonomy" id="13131"/>
    <lineage>
        <taxon>Eukaryota</taxon>
        <taxon>Metazoa</taxon>
        <taxon>Ecdysozoa</taxon>
        <taxon>Arthropoda</taxon>
        <taxon>Hexapoda</taxon>
        <taxon>Insecta</taxon>
        <taxon>Pterygota</taxon>
        <taxon>Neoptera</taxon>
        <taxon>Paraneoptera</taxon>
        <taxon>Hemiptera</taxon>
        <taxon>Sternorrhyncha</taxon>
        <taxon>Aphidomorpha</taxon>
        <taxon>Aphidoidea</taxon>
        <taxon>Aphididae</taxon>
        <taxon>Macrosiphini</taxon>
        <taxon>Macrosiphum</taxon>
    </lineage>
</organism>
<dbReference type="AlphaFoldDB" id="A0AAV0Y589"/>
<dbReference type="EMBL" id="CARXXK010001421">
    <property type="protein sequence ID" value="CAI6376084.1"/>
    <property type="molecule type" value="Genomic_DNA"/>
</dbReference>
<name>A0AAV0Y589_9HEMI</name>